<gene>
    <name evidence="5" type="ORF">SAMN04489745_1001</name>
</gene>
<dbReference type="AlphaFoldDB" id="A0A1H4LGP8"/>
<feature type="chain" id="PRO_5010300042" evidence="3">
    <location>
        <begin position="36"/>
        <end position="491"/>
    </location>
</feature>
<evidence type="ECO:0000256" key="3">
    <source>
        <dbReference type="SAM" id="SignalP"/>
    </source>
</evidence>
<dbReference type="RefSeq" id="WP_066215839.1">
    <property type="nucleotide sequence ID" value="NZ_FNSN01000003.1"/>
</dbReference>
<dbReference type="InterPro" id="IPR026588">
    <property type="entry name" value="Choice_anch_A"/>
</dbReference>
<feature type="region of interest" description="Disordered" evidence="1">
    <location>
        <begin position="349"/>
        <end position="446"/>
    </location>
</feature>
<name>A0A1H4LGP8_9MICC</name>
<dbReference type="STRING" id="156980.SAMN04489745_1001"/>
<keyword evidence="3" id="KW-0732">Signal</keyword>
<evidence type="ECO:0000313" key="5">
    <source>
        <dbReference type="EMBL" id="SEB69903.1"/>
    </source>
</evidence>
<dbReference type="EMBL" id="FNSN01000003">
    <property type="protein sequence ID" value="SEB69903.1"/>
    <property type="molecule type" value="Genomic_DNA"/>
</dbReference>
<dbReference type="Pfam" id="PF20597">
    <property type="entry name" value="pAdhesive_15"/>
    <property type="match status" value="1"/>
</dbReference>
<feature type="domain" description="Choice-of-anchor A" evidence="4">
    <location>
        <begin position="64"/>
        <end position="326"/>
    </location>
</feature>
<accession>A0A1H4LGP8</accession>
<protein>
    <submittedName>
        <fullName evidence="5">Choice-of-anchor A domain-containing protein</fullName>
    </submittedName>
</protein>
<reference evidence="5 6" key="1">
    <citation type="submission" date="2016-10" db="EMBL/GenBank/DDBJ databases">
        <authorList>
            <person name="de Groot N.N."/>
        </authorList>
    </citation>
    <scope>NUCLEOTIDE SEQUENCE [LARGE SCALE GENOMIC DNA]</scope>
    <source>
        <strain evidence="5 6">DSM 10495</strain>
    </source>
</reference>
<proteinExistence type="predicted"/>
<organism evidence="5 6">
    <name type="scientific">Arthrobacter woluwensis</name>
    <dbReference type="NCBI Taxonomy" id="156980"/>
    <lineage>
        <taxon>Bacteria</taxon>
        <taxon>Bacillati</taxon>
        <taxon>Actinomycetota</taxon>
        <taxon>Actinomycetes</taxon>
        <taxon>Micrococcales</taxon>
        <taxon>Micrococcaceae</taxon>
        <taxon>Arthrobacter</taxon>
    </lineage>
</organism>
<evidence type="ECO:0000313" key="6">
    <source>
        <dbReference type="Proteomes" id="UP000182652"/>
    </source>
</evidence>
<evidence type="ECO:0000256" key="2">
    <source>
        <dbReference type="SAM" id="Phobius"/>
    </source>
</evidence>
<dbReference type="NCBIfam" id="TIGR04215">
    <property type="entry name" value="choice_anch_A"/>
    <property type="match status" value="1"/>
</dbReference>
<keyword evidence="6" id="KW-1185">Reference proteome</keyword>
<sequence length="491" mass="48320">MKSSLRRIGAPTFSLAAGVAALLAAGALAVQSAPAAVAAAVNCIQTLPGIDANPAPEGYDNRPNLFVKGGFTVVQNAAEMEGKAVVLGDASVTKASGIYNVGTAGVGSGLWPQPGTDHLVVGGSLSANSGVTVDVGANNTPGGGAVSAGGDVTVAKLSTNGGKVTTNDSSAADAYRDLPARIQTTSASYAALPATGIVSVTGWGIDLVGDGTSATQVFTLDGKALGAAVRSLEVKNVPATSRMIINVTGGPQVTLGLNALLLNGVPVPISDSTFGELAGHMLWNYTEAQDVHVTGSAQVPGSMLVPSEAGTTTIDVPGYNGRVYVNGDFVHGGSGSEVHAYPFPDELTTCTVDPTPQPTTTSPVPTETATSPVPTETATSPVPTETATSPVPTETATSPVPTETATSPVPTETSTSAPATSAPATSTAPVATPSSSTSAPVNGSATPTAGGSGDLAVTGASSALLPTALAAFGFLVIGAVTLLTVRGRGRH</sequence>
<feature type="signal peptide" evidence="3">
    <location>
        <begin position="1"/>
        <end position="35"/>
    </location>
</feature>
<keyword evidence="2" id="KW-0472">Membrane</keyword>
<feature type="compositionally biased region" description="Low complexity" evidence="1">
    <location>
        <begin position="358"/>
        <end position="441"/>
    </location>
</feature>
<evidence type="ECO:0000259" key="4">
    <source>
        <dbReference type="Pfam" id="PF20597"/>
    </source>
</evidence>
<keyword evidence="2" id="KW-1133">Transmembrane helix</keyword>
<keyword evidence="2" id="KW-0812">Transmembrane</keyword>
<dbReference type="Proteomes" id="UP000182652">
    <property type="component" value="Unassembled WGS sequence"/>
</dbReference>
<evidence type="ECO:0000256" key="1">
    <source>
        <dbReference type="SAM" id="MobiDB-lite"/>
    </source>
</evidence>
<feature type="transmembrane region" description="Helical" evidence="2">
    <location>
        <begin position="463"/>
        <end position="485"/>
    </location>
</feature>